<dbReference type="Gene3D" id="3.40.50.2000">
    <property type="entry name" value="Glycogen Phosphorylase B"/>
    <property type="match status" value="2"/>
</dbReference>
<dbReference type="EMBL" id="JBBPBM010000052">
    <property type="protein sequence ID" value="KAK8518857.1"/>
    <property type="molecule type" value="Genomic_DNA"/>
</dbReference>
<keyword evidence="7" id="KW-1185">Reference proteome</keyword>
<organism evidence="6 7">
    <name type="scientific">Hibiscus sabdariffa</name>
    <name type="common">roselle</name>
    <dbReference type="NCBI Taxonomy" id="183260"/>
    <lineage>
        <taxon>Eukaryota</taxon>
        <taxon>Viridiplantae</taxon>
        <taxon>Streptophyta</taxon>
        <taxon>Embryophyta</taxon>
        <taxon>Tracheophyta</taxon>
        <taxon>Spermatophyta</taxon>
        <taxon>Magnoliopsida</taxon>
        <taxon>eudicotyledons</taxon>
        <taxon>Gunneridae</taxon>
        <taxon>Pentapetalae</taxon>
        <taxon>rosids</taxon>
        <taxon>malvids</taxon>
        <taxon>Malvales</taxon>
        <taxon>Malvaceae</taxon>
        <taxon>Malvoideae</taxon>
        <taxon>Hibiscus</taxon>
    </lineage>
</organism>
<name>A0ABR2CH71_9ROSI</name>
<dbReference type="SUPFAM" id="SSF53756">
    <property type="entry name" value="UDP-Glycosyltransferase/glycogen phosphorylase"/>
    <property type="match status" value="1"/>
</dbReference>
<evidence type="ECO:0000256" key="2">
    <source>
        <dbReference type="ARBA" id="ARBA00022676"/>
    </source>
</evidence>
<reference evidence="6 7" key="1">
    <citation type="journal article" date="2024" name="G3 (Bethesda)">
        <title>Genome assembly of Hibiscus sabdariffa L. provides insights into metabolisms of medicinal natural products.</title>
        <authorList>
            <person name="Kim T."/>
        </authorList>
    </citation>
    <scope>NUCLEOTIDE SEQUENCE [LARGE SCALE GENOMIC DNA]</scope>
    <source>
        <strain evidence="6">TK-2024</strain>
        <tissue evidence="6">Old leaves</tissue>
    </source>
</reference>
<comment type="similarity">
    <text evidence="1 4">Belongs to the UDP-glycosyltransferase family.</text>
</comment>
<gene>
    <name evidence="6" type="ORF">V6N12_012097</name>
</gene>
<dbReference type="PANTHER" id="PTHR11926">
    <property type="entry name" value="GLUCOSYL/GLUCURONOSYL TRANSFERASES"/>
    <property type="match status" value="1"/>
</dbReference>
<dbReference type="EC" id="2.4.1.-" evidence="5"/>
<dbReference type="Proteomes" id="UP001472677">
    <property type="component" value="Unassembled WGS sequence"/>
</dbReference>
<dbReference type="PROSITE" id="PS00375">
    <property type="entry name" value="UDPGT"/>
    <property type="match status" value="1"/>
</dbReference>
<accession>A0ABR2CH71</accession>
<keyword evidence="2 4" id="KW-0328">Glycosyltransferase</keyword>
<dbReference type="PANTHER" id="PTHR11926:SF986">
    <property type="entry name" value="UDP-GLYCOSYLTRANSFERASE 84A1"/>
    <property type="match status" value="1"/>
</dbReference>
<sequence length="489" mass="54305">MRPEPVVHVFLVSFPGQGHVNPLLRLGKRLASKGLLVTLSTPACFGNQMAEANNIVTDHPIPVGDGFLRFEFFHDGWDDDDPRRASHVEYMDQLEFMGKQEITAMINKYAEQNRPVSCLINNPFIDWASDVAESLGIPSAMLWVQSCACFAAYYHYNHGLVPFPSESDPEIDVRLPAMPVLKHDEVPSFLHPSTPYSSLRTAILGQFKKLDKPFCVLMDSFEELEPEIVEYMSKFCLIKTVGPLFKYPQVSNDTVRCDILKADECIEWLDSKPALSVMYISFGTVVYLKQEQVDEIARALLATGISFLWVITSPFKASGLQLHTLPQGFLEKVGDNGKIVQWCPQEKVLTHPSVSCFVSHCGWNSTMEALSCGVPIVAFPQWGDQVTGAVYLVDVFKTGVRMCRGAAENRIIPKEEVVKCFLEATTGPKASYLKSNALKWKAAAEAAIADGGSSDRNIQAFIDEVKTRCTSRVTNNTDIGASAMNFVDK</sequence>
<evidence type="ECO:0000313" key="7">
    <source>
        <dbReference type="Proteomes" id="UP001472677"/>
    </source>
</evidence>
<dbReference type="CDD" id="cd03784">
    <property type="entry name" value="GT1_Gtf-like"/>
    <property type="match status" value="1"/>
</dbReference>
<dbReference type="InterPro" id="IPR002213">
    <property type="entry name" value="UDP_glucos_trans"/>
</dbReference>
<dbReference type="Pfam" id="PF00201">
    <property type="entry name" value="UDPGT"/>
    <property type="match status" value="1"/>
</dbReference>
<evidence type="ECO:0000256" key="4">
    <source>
        <dbReference type="RuleBase" id="RU003718"/>
    </source>
</evidence>
<evidence type="ECO:0000256" key="1">
    <source>
        <dbReference type="ARBA" id="ARBA00009995"/>
    </source>
</evidence>
<evidence type="ECO:0000313" key="6">
    <source>
        <dbReference type="EMBL" id="KAK8518857.1"/>
    </source>
</evidence>
<evidence type="ECO:0000256" key="5">
    <source>
        <dbReference type="RuleBase" id="RU362057"/>
    </source>
</evidence>
<evidence type="ECO:0000256" key="3">
    <source>
        <dbReference type="ARBA" id="ARBA00022679"/>
    </source>
</evidence>
<protein>
    <recommendedName>
        <fullName evidence="5">Glycosyltransferase</fullName>
        <ecNumber evidence="5">2.4.1.-</ecNumber>
    </recommendedName>
</protein>
<comment type="caution">
    <text evidence="6">The sequence shown here is derived from an EMBL/GenBank/DDBJ whole genome shotgun (WGS) entry which is preliminary data.</text>
</comment>
<keyword evidence="3 4" id="KW-0808">Transferase</keyword>
<proteinExistence type="inferred from homology"/>
<dbReference type="InterPro" id="IPR035595">
    <property type="entry name" value="UDP_glycos_trans_CS"/>
</dbReference>